<dbReference type="PRINTS" id="PR00081">
    <property type="entry name" value="GDHRDH"/>
</dbReference>
<comment type="similarity">
    <text evidence="1">Belongs to the short-chain dehydrogenases/reductases (SDR) family.</text>
</comment>
<name>A0A6B9ZC05_9BACT</name>
<dbReference type="InterPro" id="IPR036291">
    <property type="entry name" value="NAD(P)-bd_dom_sf"/>
</dbReference>
<gene>
    <name evidence="3" type="ORF">GWR21_10165</name>
</gene>
<proteinExistence type="inferred from homology"/>
<evidence type="ECO:0000313" key="3">
    <source>
        <dbReference type="EMBL" id="QHS59942.1"/>
    </source>
</evidence>
<keyword evidence="2" id="KW-0560">Oxidoreductase</keyword>
<dbReference type="Gene3D" id="3.40.50.720">
    <property type="entry name" value="NAD(P)-binding Rossmann-like Domain"/>
    <property type="match status" value="1"/>
</dbReference>
<dbReference type="CDD" id="cd11731">
    <property type="entry name" value="Lin1944_like_SDR_c"/>
    <property type="match status" value="1"/>
</dbReference>
<keyword evidence="4" id="KW-1185">Reference proteome</keyword>
<dbReference type="KEGG" id="chih:GWR21_10165"/>
<dbReference type="RefSeq" id="WP_162331636.1">
    <property type="nucleotide sequence ID" value="NZ_CP048113.1"/>
</dbReference>
<evidence type="ECO:0000256" key="1">
    <source>
        <dbReference type="ARBA" id="ARBA00006484"/>
    </source>
</evidence>
<evidence type="ECO:0000313" key="4">
    <source>
        <dbReference type="Proteomes" id="UP000476411"/>
    </source>
</evidence>
<reference evidence="3 4" key="1">
    <citation type="submission" date="2020-01" db="EMBL/GenBank/DDBJ databases">
        <title>Complete genome sequence of Chitinophaga sp. H33E-04 isolated from quinoa roots.</title>
        <authorList>
            <person name="Weon H.-Y."/>
            <person name="Lee S.A."/>
        </authorList>
    </citation>
    <scope>NUCLEOTIDE SEQUENCE [LARGE SCALE GENOMIC DNA]</scope>
    <source>
        <strain evidence="3 4">H33E-04</strain>
    </source>
</reference>
<dbReference type="InterPro" id="IPR051122">
    <property type="entry name" value="SDR_DHRS6-like"/>
</dbReference>
<accession>A0A6B9ZC05</accession>
<dbReference type="AlphaFoldDB" id="A0A6B9ZC05"/>
<protein>
    <submittedName>
        <fullName evidence="3">Short chain dehydrogenase</fullName>
    </submittedName>
</protein>
<dbReference type="NCBIfam" id="NF005754">
    <property type="entry name" value="PRK07578.1"/>
    <property type="match status" value="1"/>
</dbReference>
<dbReference type="GO" id="GO:0016491">
    <property type="term" value="F:oxidoreductase activity"/>
    <property type="evidence" value="ECO:0007669"/>
    <property type="project" value="UniProtKB-KW"/>
</dbReference>
<dbReference type="InterPro" id="IPR002347">
    <property type="entry name" value="SDR_fam"/>
</dbReference>
<organism evidence="3 4">
    <name type="scientific">Chitinophaga agri</name>
    <dbReference type="NCBI Taxonomy" id="2703787"/>
    <lineage>
        <taxon>Bacteria</taxon>
        <taxon>Pseudomonadati</taxon>
        <taxon>Bacteroidota</taxon>
        <taxon>Chitinophagia</taxon>
        <taxon>Chitinophagales</taxon>
        <taxon>Chitinophagaceae</taxon>
        <taxon>Chitinophaga</taxon>
    </lineage>
</organism>
<evidence type="ECO:0000256" key="2">
    <source>
        <dbReference type="ARBA" id="ARBA00023002"/>
    </source>
</evidence>
<dbReference type="EMBL" id="CP048113">
    <property type="protein sequence ID" value="QHS59942.1"/>
    <property type="molecule type" value="Genomic_DNA"/>
</dbReference>
<dbReference type="PANTHER" id="PTHR43477:SF1">
    <property type="entry name" value="DIHYDROANTICAPSIN 7-DEHYDROGENASE"/>
    <property type="match status" value="1"/>
</dbReference>
<dbReference type="SUPFAM" id="SSF51735">
    <property type="entry name" value="NAD(P)-binding Rossmann-fold domains"/>
    <property type="match status" value="1"/>
</dbReference>
<dbReference type="Pfam" id="PF13561">
    <property type="entry name" value="adh_short_C2"/>
    <property type="match status" value="1"/>
</dbReference>
<dbReference type="Proteomes" id="UP000476411">
    <property type="component" value="Chromosome"/>
</dbReference>
<sequence length="199" mass="20665">MKIIIIGAAGVIGSAIVSALETAHEIIKVGLKSGDIQANICDPASIDEMYKKVGSFDAVICAAGDGYFGPFSDMTDENFRISIDGKLMSQVNLVLIGQKYISAKGSFTLTSGSLANDPVPFGCSVSTVNAAIDGFIRSAAIELQNGIRINAVAPGVVEAAPAYFPYFPGNIPASMHRVGQAYVKSVLGAQTGQTYPVIG</sequence>
<dbReference type="PANTHER" id="PTHR43477">
    <property type="entry name" value="DIHYDROANTICAPSIN 7-DEHYDROGENASE"/>
    <property type="match status" value="1"/>
</dbReference>